<protein>
    <submittedName>
        <fullName evidence="2">Uncharacterized protein</fullName>
    </submittedName>
</protein>
<reference evidence="2 3" key="1">
    <citation type="journal article" date="2014" name="Genome Announc.">
        <title>Trypanosoma cruzi Clone Dm28c Draft Genome Sequence.</title>
        <authorList>
            <person name="Grisard E.C."/>
            <person name="Teixeira S.M."/>
            <person name="de Almeida L.G."/>
            <person name="Stoco P.H."/>
            <person name="Gerber A.L."/>
            <person name="Talavera-Lopez C."/>
            <person name="Lima O.C."/>
            <person name="Andersson B."/>
            <person name="de Vasconcelos A.T."/>
        </authorList>
    </citation>
    <scope>NUCLEOTIDE SEQUENCE [LARGE SCALE GENOMIC DNA]</scope>
    <source>
        <strain evidence="2 3">Dm28c</strain>
    </source>
</reference>
<gene>
    <name evidence="2" type="ORF">TCDM_04690</name>
</gene>
<evidence type="ECO:0000313" key="3">
    <source>
        <dbReference type="Proteomes" id="UP000017861"/>
    </source>
</evidence>
<dbReference type="OrthoDB" id="272549at2759"/>
<dbReference type="SUPFAM" id="SSF52047">
    <property type="entry name" value="RNI-like"/>
    <property type="match status" value="1"/>
</dbReference>
<name>V5B0E5_TRYCR</name>
<dbReference type="VEuPathDB" id="TriTrypDB:TCDM_04690"/>
<dbReference type="AlphaFoldDB" id="V5B0E5"/>
<comment type="caution">
    <text evidence="2">The sequence shown here is derived from an EMBL/GenBank/DDBJ whole genome shotgun (WGS) entry which is preliminary data.</text>
</comment>
<accession>V5B0E5</accession>
<sequence length="372" mass="42178">MDVPFLLPLLLPCIFPLPPSYLYELFFKFAVNTKQKHLYDRWSRKKMSGRGKGEHNKKLRHREKNRFQCGVKRAAERTDSEAPSKVASRTTATDAVGDEVVDFDAAAVSESRVVTSNEGSSKSARREGDQHVRLPLSDPIYRIMHVLPRSDVLEIVKCRFGREECERAASYFDDSFMKNPLRHLRLQVGCDRPTGLYLFFPKLHYHRGSLRLLDLSRNDLDEDDVATLTQLLDLCGDSPSHSGFSVLEVLDLSYNRRIGNRGALFLLSALRHNDRIRAVILKGISVDDTGAVAVAPFLRQRPFPRMPDDDDEAVTFQETSLRRPPTFFLNFNENRIGAVGTEVLGKGLPAHVSLTVSKQRPFCDKRGPLARR</sequence>
<dbReference type="InterPro" id="IPR032675">
    <property type="entry name" value="LRR_dom_sf"/>
</dbReference>
<dbReference type="EMBL" id="AYLP01000042">
    <property type="protein sequence ID" value="ESS66590.1"/>
    <property type="molecule type" value="Genomic_DNA"/>
</dbReference>
<feature type="compositionally biased region" description="Polar residues" evidence="1">
    <location>
        <begin position="112"/>
        <end position="122"/>
    </location>
</feature>
<organism evidence="2 3">
    <name type="scientific">Trypanosoma cruzi Dm28c</name>
    <dbReference type="NCBI Taxonomy" id="1416333"/>
    <lineage>
        <taxon>Eukaryota</taxon>
        <taxon>Discoba</taxon>
        <taxon>Euglenozoa</taxon>
        <taxon>Kinetoplastea</taxon>
        <taxon>Metakinetoplastina</taxon>
        <taxon>Trypanosomatida</taxon>
        <taxon>Trypanosomatidae</taxon>
        <taxon>Trypanosoma</taxon>
        <taxon>Schizotrypanum</taxon>
    </lineage>
</organism>
<dbReference type="Proteomes" id="UP000017861">
    <property type="component" value="Unassembled WGS sequence"/>
</dbReference>
<dbReference type="Gene3D" id="3.80.10.10">
    <property type="entry name" value="Ribonuclease Inhibitor"/>
    <property type="match status" value="1"/>
</dbReference>
<proteinExistence type="predicted"/>
<feature type="region of interest" description="Disordered" evidence="1">
    <location>
        <begin position="112"/>
        <end position="131"/>
    </location>
</feature>
<evidence type="ECO:0000256" key="1">
    <source>
        <dbReference type="SAM" id="MobiDB-lite"/>
    </source>
</evidence>
<evidence type="ECO:0000313" key="2">
    <source>
        <dbReference type="EMBL" id="ESS66590.1"/>
    </source>
</evidence>
<feature type="region of interest" description="Disordered" evidence="1">
    <location>
        <begin position="71"/>
        <end position="91"/>
    </location>
</feature>
<feature type="compositionally biased region" description="Basic and acidic residues" evidence="1">
    <location>
        <begin position="73"/>
        <end position="82"/>
    </location>
</feature>